<keyword evidence="2" id="KW-0812">Transmembrane</keyword>
<accession>A0A9X2IE25</accession>
<dbReference type="EMBL" id="JAMOIL010000006">
    <property type="protein sequence ID" value="MCM0619837.1"/>
    <property type="molecule type" value="Genomic_DNA"/>
</dbReference>
<dbReference type="RefSeq" id="WP_250826585.1">
    <property type="nucleotide sequence ID" value="NZ_JAMOIL010000006.1"/>
</dbReference>
<keyword evidence="2" id="KW-0472">Membrane</keyword>
<dbReference type="Proteomes" id="UP001139485">
    <property type="component" value="Unassembled WGS sequence"/>
</dbReference>
<gene>
    <name evidence="4" type="ORF">M8330_05965</name>
</gene>
<organism evidence="4 5">
    <name type="scientific">Nocardioides bruguierae</name>
    <dbReference type="NCBI Taxonomy" id="2945102"/>
    <lineage>
        <taxon>Bacteria</taxon>
        <taxon>Bacillati</taxon>
        <taxon>Actinomycetota</taxon>
        <taxon>Actinomycetes</taxon>
        <taxon>Propionibacteriales</taxon>
        <taxon>Nocardioidaceae</taxon>
        <taxon>Nocardioides</taxon>
    </lineage>
</organism>
<evidence type="ECO:0000313" key="4">
    <source>
        <dbReference type="EMBL" id="MCM0619837.1"/>
    </source>
</evidence>
<feature type="domain" description="LytR/CpsA/Psr regulator C-terminal" evidence="3">
    <location>
        <begin position="101"/>
        <end position="182"/>
    </location>
</feature>
<dbReference type="Gene3D" id="3.30.70.2390">
    <property type="match status" value="1"/>
</dbReference>
<dbReference type="Pfam" id="PF13399">
    <property type="entry name" value="LytR_C"/>
    <property type="match status" value="1"/>
</dbReference>
<evidence type="ECO:0000259" key="3">
    <source>
        <dbReference type="Pfam" id="PF13399"/>
    </source>
</evidence>
<feature type="compositionally biased region" description="Low complexity" evidence="1">
    <location>
        <begin position="48"/>
        <end position="74"/>
    </location>
</feature>
<proteinExistence type="predicted"/>
<protein>
    <submittedName>
        <fullName evidence="4">LytR C-terminal domain-containing protein</fullName>
    </submittedName>
</protein>
<evidence type="ECO:0000256" key="2">
    <source>
        <dbReference type="SAM" id="Phobius"/>
    </source>
</evidence>
<feature type="region of interest" description="Disordered" evidence="1">
    <location>
        <begin position="38"/>
        <end position="95"/>
    </location>
</feature>
<keyword evidence="2" id="KW-1133">Transmembrane helix</keyword>
<evidence type="ECO:0000256" key="1">
    <source>
        <dbReference type="SAM" id="MobiDB-lite"/>
    </source>
</evidence>
<sequence>MGPRSPEAPDRGAVLPTPVLLLSLAALVLAGVAWVTTSGSDEAEREITTASDASTSATADPSASATDGSSAGAGEESETAEPSEEPSATRTRKPVNRSKTYVEVYNNSSISGLAGEVATSATDVGWNVVGADNWYGTIPANTVYYPARLEREAKLLARDLGIDRVVTASDPMKMDRLTVILTGELD</sequence>
<comment type="caution">
    <text evidence="4">The sequence shown here is derived from an EMBL/GenBank/DDBJ whole genome shotgun (WGS) entry which is preliminary data.</text>
</comment>
<name>A0A9X2IE25_9ACTN</name>
<evidence type="ECO:0000313" key="5">
    <source>
        <dbReference type="Proteomes" id="UP001139485"/>
    </source>
</evidence>
<dbReference type="InterPro" id="IPR027381">
    <property type="entry name" value="LytR/CpsA/Psr_C"/>
</dbReference>
<feature type="compositionally biased region" description="Acidic residues" evidence="1">
    <location>
        <begin position="75"/>
        <end position="84"/>
    </location>
</feature>
<reference evidence="4" key="1">
    <citation type="submission" date="2022-05" db="EMBL/GenBank/DDBJ databases">
        <authorList>
            <person name="Tuo L."/>
        </authorList>
    </citation>
    <scope>NUCLEOTIDE SEQUENCE</scope>
    <source>
        <strain evidence="4">BSK12Z-4</strain>
    </source>
</reference>
<dbReference type="AlphaFoldDB" id="A0A9X2IE25"/>
<feature type="transmembrane region" description="Helical" evidence="2">
    <location>
        <begin position="12"/>
        <end position="35"/>
    </location>
</feature>
<keyword evidence="5" id="KW-1185">Reference proteome</keyword>